<reference evidence="3" key="1">
    <citation type="journal article" date="2019" name="Int. J. Syst. Evol. Microbiol.">
        <title>The Global Catalogue of Microorganisms (GCM) 10K type strain sequencing project: providing services to taxonomists for standard genome sequencing and annotation.</title>
        <authorList>
            <consortium name="The Broad Institute Genomics Platform"/>
            <consortium name="The Broad Institute Genome Sequencing Center for Infectious Disease"/>
            <person name="Wu L."/>
            <person name="Ma J."/>
        </authorList>
    </citation>
    <scope>NUCLEOTIDE SEQUENCE [LARGE SCALE GENOMIC DNA]</scope>
    <source>
        <strain evidence="3">NBRC 111756</strain>
    </source>
</reference>
<gene>
    <name evidence="2" type="ORF">ACFQDL_15790</name>
</gene>
<feature type="transmembrane region" description="Helical" evidence="1">
    <location>
        <begin position="50"/>
        <end position="73"/>
    </location>
</feature>
<evidence type="ECO:0000256" key="1">
    <source>
        <dbReference type="SAM" id="Phobius"/>
    </source>
</evidence>
<feature type="transmembrane region" description="Helical" evidence="1">
    <location>
        <begin position="197"/>
        <end position="217"/>
    </location>
</feature>
<keyword evidence="1" id="KW-0812">Transmembrane</keyword>
<feature type="transmembrane region" description="Helical" evidence="1">
    <location>
        <begin position="93"/>
        <end position="113"/>
    </location>
</feature>
<evidence type="ECO:0000313" key="3">
    <source>
        <dbReference type="Proteomes" id="UP001596422"/>
    </source>
</evidence>
<proteinExistence type="predicted"/>
<dbReference type="RefSeq" id="WP_379909882.1">
    <property type="nucleotide sequence ID" value="NZ_JBHSWE010000001.1"/>
</dbReference>
<sequence length="239" mass="26731">MLKQLEQSLSRHPVLLLASGVLLPTLLVWVDSVGNPFSYFRYQLPPGQALYILSKLMALVTLSLLWLQCLTALAQRTPTLMMLRPGLLNHRRLGLLILTTACLHALLFVLAASLRTGKPAWALLLPLPGEGYYNLHLSFGSMALWLLMLGGVAGLARWRYNSGWRRWLHLAWLPALVLISLHGLGIGSETRTGMLRYLYPLMALSLLAVGIHRSNFFDVETKSISDRERLNGHRDGKSD</sequence>
<keyword evidence="3" id="KW-1185">Reference proteome</keyword>
<protein>
    <recommendedName>
        <fullName evidence="4">Ferric oxidoreductase domain-containing protein</fullName>
    </recommendedName>
</protein>
<accession>A0ABW2A259</accession>
<feature type="transmembrane region" description="Helical" evidence="1">
    <location>
        <begin position="133"/>
        <end position="155"/>
    </location>
</feature>
<evidence type="ECO:0000313" key="2">
    <source>
        <dbReference type="EMBL" id="MFC6671369.1"/>
    </source>
</evidence>
<name>A0ABW2A259_9GAMM</name>
<comment type="caution">
    <text evidence="2">The sequence shown here is derived from an EMBL/GenBank/DDBJ whole genome shotgun (WGS) entry which is preliminary data.</text>
</comment>
<feature type="transmembrane region" description="Helical" evidence="1">
    <location>
        <begin position="12"/>
        <end position="30"/>
    </location>
</feature>
<keyword evidence="1" id="KW-1133">Transmembrane helix</keyword>
<keyword evidence="1" id="KW-0472">Membrane</keyword>
<dbReference type="EMBL" id="JBHSWE010000001">
    <property type="protein sequence ID" value="MFC6671369.1"/>
    <property type="molecule type" value="Genomic_DNA"/>
</dbReference>
<evidence type="ECO:0008006" key="4">
    <source>
        <dbReference type="Google" id="ProtNLM"/>
    </source>
</evidence>
<dbReference type="Proteomes" id="UP001596422">
    <property type="component" value="Unassembled WGS sequence"/>
</dbReference>
<organism evidence="2 3">
    <name type="scientific">Marinobacterium aestuariivivens</name>
    <dbReference type="NCBI Taxonomy" id="1698799"/>
    <lineage>
        <taxon>Bacteria</taxon>
        <taxon>Pseudomonadati</taxon>
        <taxon>Pseudomonadota</taxon>
        <taxon>Gammaproteobacteria</taxon>
        <taxon>Oceanospirillales</taxon>
        <taxon>Oceanospirillaceae</taxon>
        <taxon>Marinobacterium</taxon>
    </lineage>
</organism>
<feature type="transmembrane region" description="Helical" evidence="1">
    <location>
        <begin position="167"/>
        <end position="185"/>
    </location>
</feature>